<dbReference type="Proteomes" id="UP000662701">
    <property type="component" value="Unassembled WGS sequence"/>
</dbReference>
<organism evidence="1 2">
    <name type="scientific">Gluconobacter cadivus</name>
    <dbReference type="NCBI Taxonomy" id="2728101"/>
    <lineage>
        <taxon>Bacteria</taxon>
        <taxon>Pseudomonadati</taxon>
        <taxon>Pseudomonadota</taxon>
        <taxon>Alphaproteobacteria</taxon>
        <taxon>Acetobacterales</taxon>
        <taxon>Acetobacteraceae</taxon>
        <taxon>Gluconobacter</taxon>
    </lineage>
</organism>
<protein>
    <submittedName>
        <fullName evidence="1">Uncharacterized protein</fullName>
    </submittedName>
</protein>
<sequence length="60" mass="6899">MIFETVFLPVAGWQQKYFTVRVGEIKFQIGVFWRNIELFVSVMFVGTGSGSEFMLFGRIG</sequence>
<dbReference type="EMBL" id="JABCQH010000001">
    <property type="protein sequence ID" value="MBF0887122.1"/>
    <property type="molecule type" value="Genomic_DNA"/>
</dbReference>
<accession>A0ABR9YT93</accession>
<reference evidence="1" key="2">
    <citation type="submission" date="2020-11" db="EMBL/GenBank/DDBJ databases">
        <title>Description of novel Gluconobacter species.</title>
        <authorList>
            <person name="Cleenwerck I."/>
            <person name="Cnockaert M."/>
            <person name="Borremans W."/>
            <person name="Wieme A.D."/>
            <person name="De Vuyst L."/>
            <person name="Vandamme P."/>
        </authorList>
    </citation>
    <scope>NUCLEOTIDE SEQUENCE</scope>
    <source>
        <strain evidence="1">LMG 1745</strain>
    </source>
</reference>
<reference evidence="1" key="1">
    <citation type="submission" date="2020-04" db="EMBL/GenBank/DDBJ databases">
        <authorList>
            <person name="Sombolestani A."/>
        </authorList>
    </citation>
    <scope>NUCLEOTIDE SEQUENCE</scope>
    <source>
        <strain evidence="1">LMG 1745</strain>
    </source>
</reference>
<evidence type="ECO:0000313" key="2">
    <source>
        <dbReference type="Proteomes" id="UP000662701"/>
    </source>
</evidence>
<gene>
    <name evidence="1" type="ORF">HKD19_00975</name>
</gene>
<comment type="caution">
    <text evidence="1">The sequence shown here is derived from an EMBL/GenBank/DDBJ whole genome shotgun (WGS) entry which is preliminary data.</text>
</comment>
<name>A0ABR9YT93_9PROT</name>
<keyword evidence="2" id="KW-1185">Reference proteome</keyword>
<evidence type="ECO:0000313" key="1">
    <source>
        <dbReference type="EMBL" id="MBF0887122.1"/>
    </source>
</evidence>
<dbReference type="RefSeq" id="WP_194261125.1">
    <property type="nucleotide sequence ID" value="NZ_JABCQH010000001.1"/>
</dbReference>
<proteinExistence type="predicted"/>